<protein>
    <submittedName>
        <fullName evidence="2">Uncharacterized protein</fullName>
    </submittedName>
</protein>
<evidence type="ECO:0000313" key="3">
    <source>
        <dbReference type="Proteomes" id="UP001431221"/>
    </source>
</evidence>
<keyword evidence="1" id="KW-0812">Transmembrane</keyword>
<dbReference type="InterPro" id="IPR057700">
    <property type="entry name" value="DUF7940"/>
</dbReference>
<feature type="transmembrane region" description="Helical" evidence="1">
    <location>
        <begin position="43"/>
        <end position="63"/>
    </location>
</feature>
<name>A0ABT0GVX8_9HYPH</name>
<dbReference type="RefSeq" id="WP_248155613.1">
    <property type="nucleotide sequence ID" value="NZ_JALNMJ010000010.1"/>
</dbReference>
<evidence type="ECO:0000256" key="1">
    <source>
        <dbReference type="SAM" id="Phobius"/>
    </source>
</evidence>
<organism evidence="2 3">
    <name type="scientific">Roseibium sediminicola</name>
    <dbReference type="NCBI Taxonomy" id="2933272"/>
    <lineage>
        <taxon>Bacteria</taxon>
        <taxon>Pseudomonadati</taxon>
        <taxon>Pseudomonadota</taxon>
        <taxon>Alphaproteobacteria</taxon>
        <taxon>Hyphomicrobiales</taxon>
        <taxon>Stappiaceae</taxon>
        <taxon>Roseibium</taxon>
    </lineage>
</organism>
<dbReference type="Pfam" id="PF25612">
    <property type="entry name" value="DUF7940"/>
    <property type="match status" value="1"/>
</dbReference>
<dbReference type="EMBL" id="JALNMJ010000010">
    <property type="protein sequence ID" value="MCK7613591.1"/>
    <property type="molecule type" value="Genomic_DNA"/>
</dbReference>
<comment type="caution">
    <text evidence="2">The sequence shown here is derived from an EMBL/GenBank/DDBJ whole genome shotgun (WGS) entry which is preliminary data.</text>
</comment>
<feature type="transmembrane region" description="Helical" evidence="1">
    <location>
        <begin position="19"/>
        <end position="37"/>
    </location>
</feature>
<proteinExistence type="predicted"/>
<dbReference type="Proteomes" id="UP001431221">
    <property type="component" value="Unassembled WGS sequence"/>
</dbReference>
<keyword evidence="1" id="KW-1133">Transmembrane helix</keyword>
<sequence length="71" mass="7663">MTFIEDWNCVLRRAWSVRLIVLAAALSGAEFVLPLLGDQLPPGLLALLSAIASSGAFAARFLVQKDLDHGR</sequence>
<reference evidence="2" key="1">
    <citation type="submission" date="2022-04" db="EMBL/GenBank/DDBJ databases">
        <title>Roseibium sp. CAU 1639 isolated from mud.</title>
        <authorList>
            <person name="Kim W."/>
        </authorList>
    </citation>
    <scope>NUCLEOTIDE SEQUENCE</scope>
    <source>
        <strain evidence="2">CAU 1639</strain>
    </source>
</reference>
<keyword evidence="3" id="KW-1185">Reference proteome</keyword>
<accession>A0ABT0GVX8</accession>
<evidence type="ECO:0000313" key="2">
    <source>
        <dbReference type="EMBL" id="MCK7613591.1"/>
    </source>
</evidence>
<gene>
    <name evidence="2" type="ORF">M0H32_15565</name>
</gene>
<keyword evidence="1" id="KW-0472">Membrane</keyword>